<feature type="region of interest" description="Disordered" evidence="1">
    <location>
        <begin position="1"/>
        <end position="35"/>
    </location>
</feature>
<evidence type="ECO:0000256" key="1">
    <source>
        <dbReference type="SAM" id="MobiDB-lite"/>
    </source>
</evidence>
<proteinExistence type="predicted"/>
<dbReference type="Proteomes" id="UP000240760">
    <property type="component" value="Unassembled WGS sequence"/>
</dbReference>
<feature type="compositionally biased region" description="Basic and acidic residues" evidence="1">
    <location>
        <begin position="80"/>
        <end position="94"/>
    </location>
</feature>
<dbReference type="EMBL" id="KZ679143">
    <property type="protein sequence ID" value="PTB72076.1"/>
    <property type="molecule type" value="Genomic_DNA"/>
</dbReference>
<dbReference type="PANTHER" id="PTHR42105">
    <property type="entry name" value="DIM2-ASSOCIATED PROTEIN 1"/>
    <property type="match status" value="1"/>
</dbReference>
<gene>
    <name evidence="2" type="ORF">M440DRAFT_166809</name>
</gene>
<name>A0A2T4BS31_TRILO</name>
<feature type="compositionally biased region" description="Polar residues" evidence="1">
    <location>
        <begin position="1"/>
        <end position="18"/>
    </location>
</feature>
<accession>A0A2T4BS31</accession>
<organism evidence="2 3">
    <name type="scientific">Trichoderma longibrachiatum ATCC 18648</name>
    <dbReference type="NCBI Taxonomy" id="983965"/>
    <lineage>
        <taxon>Eukaryota</taxon>
        <taxon>Fungi</taxon>
        <taxon>Dikarya</taxon>
        <taxon>Ascomycota</taxon>
        <taxon>Pezizomycotina</taxon>
        <taxon>Sordariomycetes</taxon>
        <taxon>Hypocreomycetidae</taxon>
        <taxon>Hypocreales</taxon>
        <taxon>Hypocreaceae</taxon>
        <taxon>Trichoderma</taxon>
    </lineage>
</organism>
<feature type="region of interest" description="Disordered" evidence="1">
    <location>
        <begin position="67"/>
        <end position="109"/>
    </location>
</feature>
<evidence type="ECO:0000313" key="2">
    <source>
        <dbReference type="EMBL" id="PTB72076.1"/>
    </source>
</evidence>
<protein>
    <submittedName>
        <fullName evidence="2">Uncharacterized protein</fullName>
    </submittedName>
</protein>
<dbReference type="OrthoDB" id="5365701at2759"/>
<keyword evidence="3" id="KW-1185">Reference proteome</keyword>
<sequence length="109" mass="12517">MPHVSATNSKFPSSTLPSHRSPDLRSIRPEAPTPQLLETVEDAIRQLIIPELSALKREQSKRISSWLEDTVLDSSQSESMRPELTRDQPQEKAKSKGRRNREARHDYKE</sequence>
<dbReference type="PANTHER" id="PTHR42105:SF1">
    <property type="entry name" value="TRANSALDOLASE"/>
    <property type="match status" value="1"/>
</dbReference>
<reference evidence="2 3" key="1">
    <citation type="submission" date="2016-07" db="EMBL/GenBank/DDBJ databases">
        <title>Multiple horizontal gene transfer events from other fungi enriched the ability of initially mycotrophic Trichoderma (Ascomycota) to feed on dead plant biomass.</title>
        <authorList>
            <consortium name="DOE Joint Genome Institute"/>
            <person name="Aerts A."/>
            <person name="Atanasova L."/>
            <person name="Chenthamara K."/>
            <person name="Zhang J."/>
            <person name="Grujic M."/>
            <person name="Henrissat B."/>
            <person name="Kuo A."/>
            <person name="Salamov A."/>
            <person name="Lipzen A."/>
            <person name="Labutti K."/>
            <person name="Barry K."/>
            <person name="Miao Y."/>
            <person name="Rahimi M.J."/>
            <person name="Shen Q."/>
            <person name="Grigoriev I.V."/>
            <person name="Kubicek C.P."/>
            <person name="Druzhinina I.S."/>
        </authorList>
    </citation>
    <scope>NUCLEOTIDE SEQUENCE [LARGE SCALE GENOMIC DNA]</scope>
    <source>
        <strain evidence="2 3">ATCC 18648</strain>
    </source>
</reference>
<evidence type="ECO:0000313" key="3">
    <source>
        <dbReference type="Proteomes" id="UP000240760"/>
    </source>
</evidence>
<dbReference type="AlphaFoldDB" id="A0A2T4BS31"/>